<evidence type="ECO:0000313" key="2">
    <source>
        <dbReference type="Proteomes" id="UP000077315"/>
    </source>
</evidence>
<dbReference type="VEuPathDB" id="FungiDB:PHYBLDRAFT_60426"/>
<reference evidence="2" key="1">
    <citation type="submission" date="2015-06" db="EMBL/GenBank/DDBJ databases">
        <title>Expansion of signal transduction pathways in fungi by whole-genome duplication.</title>
        <authorList>
            <consortium name="DOE Joint Genome Institute"/>
            <person name="Corrochano L.M."/>
            <person name="Kuo A."/>
            <person name="Marcet-Houben M."/>
            <person name="Polaino S."/>
            <person name="Salamov A."/>
            <person name="Villalobos J.M."/>
            <person name="Alvarez M.I."/>
            <person name="Avalos J."/>
            <person name="Benito E.P."/>
            <person name="Benoit I."/>
            <person name="Burger G."/>
            <person name="Camino L.P."/>
            <person name="Canovas D."/>
            <person name="Cerda-Olmedo E."/>
            <person name="Cheng J.-F."/>
            <person name="Dominguez A."/>
            <person name="Elias M."/>
            <person name="Eslava A.P."/>
            <person name="Glaser F."/>
            <person name="Grimwood J."/>
            <person name="Gutierrez G."/>
            <person name="Heitman J."/>
            <person name="Henrissat B."/>
            <person name="Iturriaga E.A."/>
            <person name="Lang B.F."/>
            <person name="Lavin J.L."/>
            <person name="Lee S."/>
            <person name="Li W."/>
            <person name="Lindquist E."/>
            <person name="Lopez-Garcia S."/>
            <person name="Luque E.M."/>
            <person name="Marcos A.T."/>
            <person name="Martin J."/>
            <person name="McCluskey K."/>
            <person name="Medina H.R."/>
            <person name="Miralles-Duran A."/>
            <person name="Miyazaki A."/>
            <person name="Munoz-Torres E."/>
            <person name="Oguiza J.A."/>
            <person name="Ohm R."/>
            <person name="Olmedo M."/>
            <person name="Orejas M."/>
            <person name="Ortiz-Castellanos L."/>
            <person name="Pisabarro A.G."/>
            <person name="Rodriguez-Romero J."/>
            <person name="Ruiz-Herrera J."/>
            <person name="Ruiz-Vazquez R."/>
            <person name="Sanz C."/>
            <person name="Schackwitz W."/>
            <person name="Schmutz J."/>
            <person name="Shahriari M."/>
            <person name="Shelest E."/>
            <person name="Silva-Franco F."/>
            <person name="Soanes D."/>
            <person name="Syed K."/>
            <person name="Tagua V.G."/>
            <person name="Talbot N.J."/>
            <person name="Thon M."/>
            <person name="De vries R.P."/>
            <person name="Wiebenga A."/>
            <person name="Yadav J.S."/>
            <person name="Braun E.L."/>
            <person name="Baker S."/>
            <person name="Garre V."/>
            <person name="Horwitz B."/>
            <person name="Torres-Martinez S."/>
            <person name="Idnurm A."/>
            <person name="Herrera-Estrella A."/>
            <person name="Gabaldon T."/>
            <person name="Grigoriev I.V."/>
        </authorList>
    </citation>
    <scope>NUCLEOTIDE SEQUENCE [LARGE SCALE GENOMIC DNA]</scope>
    <source>
        <strain evidence="2">NRRL 1555(-)</strain>
    </source>
</reference>
<evidence type="ECO:0000313" key="1">
    <source>
        <dbReference type="EMBL" id="OAD77297.1"/>
    </source>
</evidence>
<protein>
    <submittedName>
        <fullName evidence="1">Uncharacterized protein</fullName>
    </submittedName>
</protein>
<dbReference type="InParanoid" id="A0A162PZ03"/>
<proteinExistence type="predicted"/>
<dbReference type="EMBL" id="KV440974">
    <property type="protein sequence ID" value="OAD77297.1"/>
    <property type="molecule type" value="Genomic_DNA"/>
</dbReference>
<dbReference type="RefSeq" id="XP_018295337.1">
    <property type="nucleotide sequence ID" value="XM_018440640.1"/>
</dbReference>
<name>A0A162PZ03_PHYB8</name>
<gene>
    <name evidence="1" type="ORF">PHYBLDRAFT_60426</name>
</gene>
<organism evidence="1 2">
    <name type="scientific">Phycomyces blakesleeanus (strain ATCC 8743b / DSM 1359 / FGSC 10004 / NBRC 33097 / NRRL 1555)</name>
    <dbReference type="NCBI Taxonomy" id="763407"/>
    <lineage>
        <taxon>Eukaryota</taxon>
        <taxon>Fungi</taxon>
        <taxon>Fungi incertae sedis</taxon>
        <taxon>Mucoromycota</taxon>
        <taxon>Mucoromycotina</taxon>
        <taxon>Mucoromycetes</taxon>
        <taxon>Mucorales</taxon>
        <taxon>Phycomycetaceae</taxon>
        <taxon>Phycomyces</taxon>
    </lineage>
</organism>
<dbReference type="AlphaFoldDB" id="A0A162PZ03"/>
<sequence>MTGGIYMAHNQLCDYTTVSKKIIAKESGLVRRYNGSSASGHAGVKKTSTPRMLSTEDMTSSEERLVFERQISWGVYGASHNAVAAPVIPSESVYKWFVDLSSNVASIWIPHLVKDMVKVVSLWLGLSHQSCWVHVWRGKKDNCINVILEFITEYWISGKLRVGAPQPQPLSCFVVGHELKSIHYQAIIR</sequence>
<dbReference type="Proteomes" id="UP000077315">
    <property type="component" value="Unassembled WGS sequence"/>
</dbReference>
<accession>A0A162PZ03</accession>
<keyword evidence="2" id="KW-1185">Reference proteome</keyword>
<dbReference type="GeneID" id="29001546"/>